<feature type="domain" description="Tail specific protease" evidence="3">
    <location>
        <begin position="369"/>
        <end position="574"/>
    </location>
</feature>
<gene>
    <name evidence="5" type="ORF">BDV39DRAFT_213808</name>
</gene>
<dbReference type="GO" id="GO:0008236">
    <property type="term" value="F:serine-type peptidase activity"/>
    <property type="evidence" value="ECO:0007669"/>
    <property type="project" value="InterPro"/>
</dbReference>
<feature type="compositionally biased region" description="Low complexity" evidence="1">
    <location>
        <begin position="323"/>
        <end position="341"/>
    </location>
</feature>
<reference evidence="6" key="1">
    <citation type="submission" date="2019-04" db="EMBL/GenBank/DDBJ databases">
        <title>Friends and foes A comparative genomics studyof 23 Aspergillus species from section Flavi.</title>
        <authorList>
            <consortium name="DOE Joint Genome Institute"/>
            <person name="Kjaerbolling I."/>
            <person name="Vesth T."/>
            <person name="Frisvad J.C."/>
            <person name="Nybo J.L."/>
            <person name="Theobald S."/>
            <person name="Kildgaard S."/>
            <person name="Isbrandt T."/>
            <person name="Kuo A."/>
            <person name="Sato A."/>
            <person name="Lyhne E.K."/>
            <person name="Kogle M.E."/>
            <person name="Wiebenga A."/>
            <person name="Kun R.S."/>
            <person name="Lubbers R.J."/>
            <person name="Makela M.R."/>
            <person name="Barry K."/>
            <person name="Chovatia M."/>
            <person name="Clum A."/>
            <person name="Daum C."/>
            <person name="Haridas S."/>
            <person name="He G."/>
            <person name="LaButti K."/>
            <person name="Lipzen A."/>
            <person name="Mondo S."/>
            <person name="Riley R."/>
            <person name="Salamov A."/>
            <person name="Simmons B.A."/>
            <person name="Magnuson J.K."/>
            <person name="Henrissat B."/>
            <person name="Mortensen U.H."/>
            <person name="Larsen T.O."/>
            <person name="Devries R.P."/>
            <person name="Grigoriev I.V."/>
            <person name="Machida M."/>
            <person name="Baker S.E."/>
            <person name="Andersen M.R."/>
        </authorList>
    </citation>
    <scope>NUCLEOTIDE SEQUENCE [LARGE SCALE GENOMIC DNA]</scope>
    <source>
        <strain evidence="6">CBS 130017</strain>
    </source>
</reference>
<accession>A0A5N6X817</accession>
<proteinExistence type="predicted"/>
<evidence type="ECO:0000313" key="5">
    <source>
        <dbReference type="EMBL" id="KAE8329374.1"/>
    </source>
</evidence>
<dbReference type="GO" id="GO:0006508">
    <property type="term" value="P:proteolysis"/>
    <property type="evidence" value="ECO:0007669"/>
    <property type="project" value="InterPro"/>
</dbReference>
<dbReference type="PANTHER" id="PTHR37049">
    <property type="entry name" value="PEPTIDASE S41 FAMILY PROTEIN"/>
    <property type="match status" value="1"/>
</dbReference>
<dbReference type="InterPro" id="IPR029045">
    <property type="entry name" value="ClpP/crotonase-like_dom_sf"/>
</dbReference>
<feature type="domain" description="CPAF-like PDZ" evidence="4">
    <location>
        <begin position="158"/>
        <end position="302"/>
    </location>
</feature>
<dbReference type="AlphaFoldDB" id="A0A5N6X817"/>
<dbReference type="InterPro" id="IPR052766">
    <property type="entry name" value="S41A_metabolite_peptidase"/>
</dbReference>
<feature type="region of interest" description="Disordered" evidence="1">
    <location>
        <begin position="323"/>
        <end position="347"/>
    </location>
</feature>
<keyword evidence="6" id="KW-1185">Reference proteome</keyword>
<evidence type="ECO:0000256" key="1">
    <source>
        <dbReference type="SAM" id="MobiDB-lite"/>
    </source>
</evidence>
<dbReference type="Gene3D" id="3.90.226.10">
    <property type="entry name" value="2-enoyl-CoA Hydratase, Chain A, domain 1"/>
    <property type="match status" value="1"/>
</dbReference>
<dbReference type="Pfam" id="PF03572">
    <property type="entry name" value="Peptidase_S41"/>
    <property type="match status" value="1"/>
</dbReference>
<organism evidence="5 6">
    <name type="scientific">Aspergillus sergii</name>
    <dbReference type="NCBI Taxonomy" id="1034303"/>
    <lineage>
        <taxon>Eukaryota</taxon>
        <taxon>Fungi</taxon>
        <taxon>Dikarya</taxon>
        <taxon>Ascomycota</taxon>
        <taxon>Pezizomycotina</taxon>
        <taxon>Eurotiomycetes</taxon>
        <taxon>Eurotiomycetidae</taxon>
        <taxon>Eurotiales</taxon>
        <taxon>Aspergillaceae</taxon>
        <taxon>Aspergillus</taxon>
        <taxon>Aspergillus subgen. Circumdati</taxon>
    </lineage>
</organism>
<name>A0A5N6X817_9EURO</name>
<dbReference type="Proteomes" id="UP000325945">
    <property type="component" value="Unassembled WGS sequence"/>
</dbReference>
<sequence>MQLQNLILVGSLAAGAVAGDFRRQVATNGTGSACAQISSRASKTLAASPSATPVVDGELALACLKSVPLGKAEALQLMESIFPYVEWQSDTSYIKDPPSAYLEPAVDIWAELNKVYDNIKSDKYAGEYEFQADLFKTFNLAHDGHFRFFPDLLTSVLTFHRNVGLVSVSLDGKEIPQVYVHSKLVPTKSSKTPSTIVLTLLADIVEKVENGLNPSPVKSINGEDAVKHLEYWSQLGSLNDPDALYNSLFFSKPFAASTPGFDGYFSGSARYGYIYPGNTTVIEFANGTSRSYRTTAQIKADLTGVTDGQSMYQKFCTGPSSTESAASTTSSPAATATATPAPGYPDPEVISSDNVISGYFLDSDKNSEVAVLSMLSFEPSTPAEFQAVLEKFIRHAKAAGKTKLVIDLSGNGGGYILQGYDTFRQLFPSIVQDGYTRFRYTEALAAMAEQFATVLPEDFNPDSATDDEIQMFESPPNYRYDLNLENKHFTSLEEKFGPHEYNGDQYTSIIRWDLDDPLTTVNATYGMGMEITGYGTRRNFTQPFAAEDIVMLYDGYCASTCTLFSEFMRLQGGVKSIAIGGRPSSDPMQGIGGIKGSNNFAFSYIYSLAQLAIDSAKPGQEHNANWTALTELSELPTNRATDTSINVRDNILPENLGDGLPSQFVYEKADCRLFYEPEMIVDVTAMWEAAADAAWGNKECVNGHLGLKKRTATRARRSRKSPPRKMTVNVPANPVEDRSPWWTQKHGTRVPL</sequence>
<evidence type="ECO:0000256" key="2">
    <source>
        <dbReference type="SAM" id="SignalP"/>
    </source>
</evidence>
<dbReference type="SUPFAM" id="SSF52096">
    <property type="entry name" value="ClpP/crotonase"/>
    <property type="match status" value="1"/>
</dbReference>
<feature type="chain" id="PRO_5024988492" evidence="2">
    <location>
        <begin position="19"/>
        <end position="752"/>
    </location>
</feature>
<dbReference type="InterPro" id="IPR005151">
    <property type="entry name" value="Tail-specific_protease"/>
</dbReference>
<evidence type="ECO:0000259" key="4">
    <source>
        <dbReference type="Pfam" id="PF23658"/>
    </source>
</evidence>
<dbReference type="InterPro" id="IPR056186">
    <property type="entry name" value="PDZ_CPAF-rel"/>
</dbReference>
<dbReference type="EMBL" id="ML741779">
    <property type="protein sequence ID" value="KAE8329374.1"/>
    <property type="molecule type" value="Genomic_DNA"/>
</dbReference>
<evidence type="ECO:0000259" key="3">
    <source>
        <dbReference type="Pfam" id="PF03572"/>
    </source>
</evidence>
<dbReference type="Pfam" id="PF23658">
    <property type="entry name" value="PDZ_CPAF_rel"/>
    <property type="match status" value="1"/>
</dbReference>
<evidence type="ECO:0000313" key="6">
    <source>
        <dbReference type="Proteomes" id="UP000325945"/>
    </source>
</evidence>
<feature type="region of interest" description="Disordered" evidence="1">
    <location>
        <begin position="709"/>
        <end position="752"/>
    </location>
</feature>
<protein>
    <submittedName>
        <fullName evidence="5">Uncharacterized protein</fullName>
    </submittedName>
</protein>
<feature type="compositionally biased region" description="Basic residues" evidence="1">
    <location>
        <begin position="709"/>
        <end position="723"/>
    </location>
</feature>
<keyword evidence="2" id="KW-0732">Signal</keyword>
<feature type="signal peptide" evidence="2">
    <location>
        <begin position="1"/>
        <end position="18"/>
    </location>
</feature>
<dbReference type="PANTHER" id="PTHR37049:SF4">
    <property type="entry name" value="RHODANESE DOMAIN-CONTAINING PROTEIN"/>
    <property type="match status" value="1"/>
</dbReference>